<evidence type="ECO:0000313" key="3">
    <source>
        <dbReference type="Proteomes" id="UP000003188"/>
    </source>
</evidence>
<dbReference type="AlphaFoldDB" id="B1V5Y7"/>
<dbReference type="PANTHER" id="PTHR21028:SF2">
    <property type="entry name" value="CYTH DOMAIN-CONTAINING PROTEIN"/>
    <property type="match status" value="1"/>
</dbReference>
<evidence type="ECO:0000259" key="1">
    <source>
        <dbReference type="PROSITE" id="PS51707"/>
    </source>
</evidence>
<dbReference type="CDD" id="cd07890">
    <property type="entry name" value="CYTH-like_AC_IV-like"/>
    <property type="match status" value="1"/>
</dbReference>
<organism evidence="2 3">
    <name type="scientific">Clostridium perfringens D str. JGS1721</name>
    <dbReference type="NCBI Taxonomy" id="488537"/>
    <lineage>
        <taxon>Bacteria</taxon>
        <taxon>Bacillati</taxon>
        <taxon>Bacillota</taxon>
        <taxon>Clostridia</taxon>
        <taxon>Eubacteriales</taxon>
        <taxon>Clostridiaceae</taxon>
        <taxon>Clostridium</taxon>
    </lineage>
</organism>
<dbReference type="InterPro" id="IPR033469">
    <property type="entry name" value="CYTH-like_dom_sf"/>
</dbReference>
<evidence type="ECO:0000313" key="2">
    <source>
        <dbReference type="EMBL" id="EDT70777.1"/>
    </source>
</evidence>
<dbReference type="InterPro" id="IPR008173">
    <property type="entry name" value="Adenylyl_cyclase_CyaB"/>
</dbReference>
<accession>B1V5Y7</accession>
<dbReference type="Gene3D" id="2.40.320.10">
    <property type="entry name" value="Hypothetical Protein Pfu-838710-001"/>
    <property type="match status" value="1"/>
</dbReference>
<dbReference type="InterPro" id="IPR023577">
    <property type="entry name" value="CYTH_domain"/>
</dbReference>
<proteinExistence type="predicted"/>
<name>B1V5Y7_CLOPF</name>
<dbReference type="SUPFAM" id="SSF55154">
    <property type="entry name" value="CYTH-like phosphatases"/>
    <property type="match status" value="1"/>
</dbReference>
<feature type="domain" description="CYTH" evidence="1">
    <location>
        <begin position="1"/>
        <end position="175"/>
    </location>
</feature>
<reference evidence="2 3" key="1">
    <citation type="submission" date="2008-03" db="EMBL/GenBank/DDBJ databases">
        <authorList>
            <person name="Paulsen I."/>
            <person name="Sebastian Y."/>
        </authorList>
    </citation>
    <scope>NUCLEOTIDE SEQUENCE [LARGE SCALE GENOMIC DNA]</scope>
    <source>
        <strain evidence="3">D str. JGS1721</strain>
    </source>
</reference>
<dbReference type="Proteomes" id="UP000003188">
    <property type="component" value="Unassembled WGS sequence"/>
</dbReference>
<dbReference type="PROSITE" id="PS51707">
    <property type="entry name" value="CYTH"/>
    <property type="match status" value="1"/>
</dbReference>
<protein>
    <submittedName>
        <fullName evidence="2">Putative adenylate cyclase</fullName>
    </submittedName>
</protein>
<sequence length="188" mass="22084">MKELETRIIDIDVEKLRETLNKLGAKNVKRENQTNDIFDFPDRKLLDKKGYARIRTVEDLINNKTVYFMTTKKMLSQDKFKVMEENETIIEDGAMGKNIFKSLGLELFETIKKYRESYKYKDSLIEIDINDPSFCPFPYIEIETSSEEKLSEILIDLGYSMEDTTSKTIYEILKDKGISPDSNKKDFR</sequence>
<dbReference type="Pfam" id="PF01928">
    <property type="entry name" value="CYTH"/>
    <property type="match status" value="1"/>
</dbReference>
<dbReference type="PANTHER" id="PTHR21028">
    <property type="entry name" value="SI:CH211-156B7.4"/>
    <property type="match status" value="1"/>
</dbReference>
<dbReference type="SMART" id="SM01118">
    <property type="entry name" value="CYTH"/>
    <property type="match status" value="1"/>
</dbReference>
<dbReference type="RefSeq" id="WP_003475815.1">
    <property type="nucleotide sequence ID" value="NZ_ABOO01000038.1"/>
</dbReference>
<gene>
    <name evidence="2" type="ORF">CJD_1802</name>
</gene>
<dbReference type="EMBL" id="ABOO01000038">
    <property type="protein sequence ID" value="EDT70777.1"/>
    <property type="molecule type" value="Genomic_DNA"/>
</dbReference>
<comment type="caution">
    <text evidence="2">The sequence shown here is derived from an EMBL/GenBank/DDBJ whole genome shotgun (WGS) entry which is preliminary data.</text>
</comment>